<dbReference type="Pfam" id="PF00867">
    <property type="entry name" value="XPG_I"/>
    <property type="match status" value="1"/>
</dbReference>
<dbReference type="HOGENOM" id="CLU_032444_1_1_1"/>
<protein>
    <recommendedName>
        <fullName evidence="15">Flap endonuclease 1</fullName>
        <shortName evidence="15">FEN-1</shortName>
        <ecNumber evidence="15">3.1.-.-</ecNumber>
    </recommendedName>
    <alternativeName>
        <fullName evidence="15">Flap structure-specific endonuclease 1</fullName>
    </alternativeName>
</protein>
<comment type="cofactor">
    <cofactor evidence="15">
        <name>Mg(2+)</name>
        <dbReference type="ChEBI" id="CHEBI:18420"/>
    </cofactor>
    <text evidence="15">Binds 2 magnesium ions per subunit. They probably participate in the reaction catalyzed by the enzyme. May bind an additional third magnesium ion after substrate binding.</text>
</comment>
<feature type="domain" description="XPG N-terminal" evidence="18">
    <location>
        <begin position="99"/>
        <end position="202"/>
    </location>
</feature>
<dbReference type="FunFam" id="1.10.150.20:FF:000009">
    <property type="entry name" value="Flap endonuclease 1"/>
    <property type="match status" value="1"/>
</dbReference>
<sequence>MKTGITLVGLIDCLRKYTCKCFGIIFFLLSPQPRLNKARLRFSSASPSSPPSNLTFYTRFRQHLGLQQLSLLFTRWVLKVTTLSEQILHLRSLANTRYPGLFHLLQENTQDSIKDGEIKQHFGRKIAIDASMSIYSFLIAVRSEGQQLTSETGETTSHLMGLFYRTLRMVDNGIKPLYVFDGRPPTLKSGELAKRSARKAEATAAHAEAKEVGTAEEVEKFSRRTVRVTKEINDECKRLLTCMGIPYVEAPCEAEAQCAALAKAGKVYAAASDDMDTLCFETPILLKKLMLSEMKKEPVQEIYLDRAMQELGFTRDQFIDLCILLGCDYCDTIPKVGPTTALKLIREHKSIENVLSHLGPKYAVPKKWPYQDARELFKNPLITDPDECEFKWEAPDIDKLVAFLVGEKGFNEDRVRAGAVKLSKNLKGNTQARVNDFFKPVPKTAEELAGLKRKSEEKAAERKKKVKAEKAEKGKGKKGKR</sequence>
<dbReference type="InterPro" id="IPR036279">
    <property type="entry name" value="5-3_exonuclease_C_sf"/>
</dbReference>
<dbReference type="GO" id="GO:0008409">
    <property type="term" value="F:5'-3' exonuclease activity"/>
    <property type="evidence" value="ECO:0007669"/>
    <property type="project" value="UniProtKB-UniRule"/>
</dbReference>
<evidence type="ECO:0000256" key="3">
    <source>
        <dbReference type="ARBA" id="ARBA00022705"/>
    </source>
</evidence>
<evidence type="ECO:0000256" key="8">
    <source>
        <dbReference type="ARBA" id="ARBA00022801"/>
    </source>
</evidence>
<proteinExistence type="inferred from homology"/>
<dbReference type="CDD" id="cd09867">
    <property type="entry name" value="PIN_FEN1"/>
    <property type="match status" value="1"/>
</dbReference>
<dbReference type="SUPFAM" id="SSF88723">
    <property type="entry name" value="PIN domain-like"/>
    <property type="match status" value="1"/>
</dbReference>
<dbReference type="GO" id="GO:0005730">
    <property type="term" value="C:nucleolus"/>
    <property type="evidence" value="ECO:0007669"/>
    <property type="project" value="UniProtKB-SubCell"/>
</dbReference>
<evidence type="ECO:0000256" key="9">
    <source>
        <dbReference type="ARBA" id="ARBA00022839"/>
    </source>
</evidence>
<evidence type="ECO:0000256" key="5">
    <source>
        <dbReference type="ARBA" id="ARBA00022723"/>
    </source>
</evidence>
<feature type="compositionally biased region" description="Basic and acidic residues" evidence="16">
    <location>
        <begin position="449"/>
        <end position="460"/>
    </location>
</feature>
<keyword evidence="11 15" id="KW-0496">Mitochondrion</keyword>
<dbReference type="AlphaFoldDB" id="D5G565"/>
<dbReference type="EMBL" id="FN429996">
    <property type="protein sequence ID" value="CAZ79650.1"/>
    <property type="molecule type" value="Genomic_DNA"/>
</dbReference>
<dbReference type="CDD" id="cd09907">
    <property type="entry name" value="H3TH_FEN1-Euk"/>
    <property type="match status" value="1"/>
</dbReference>
<dbReference type="InterPro" id="IPR019974">
    <property type="entry name" value="XPG_CS"/>
</dbReference>
<keyword evidence="13 15" id="KW-0539">Nucleus</keyword>
<dbReference type="PROSITE" id="PS00841">
    <property type="entry name" value="XPG_1"/>
    <property type="match status" value="1"/>
</dbReference>
<dbReference type="InParanoid" id="D5G565"/>
<dbReference type="InterPro" id="IPR006084">
    <property type="entry name" value="XPG/Rad2"/>
</dbReference>
<comment type="similarity">
    <text evidence="14 15">Belongs to the XPG/RAD2 endonuclease family. FEN1 subfamily.</text>
</comment>
<dbReference type="SMART" id="SM00279">
    <property type="entry name" value="HhH2"/>
    <property type="match status" value="1"/>
</dbReference>
<dbReference type="GO" id="GO:0006284">
    <property type="term" value="P:base-excision repair"/>
    <property type="evidence" value="ECO:0007669"/>
    <property type="project" value="UniProtKB-UniRule"/>
</dbReference>
<feature type="region of interest" description="Disordered" evidence="16">
    <location>
        <begin position="449"/>
        <end position="481"/>
    </location>
</feature>
<dbReference type="PANTHER" id="PTHR11081">
    <property type="entry name" value="FLAP ENDONUCLEASE FAMILY MEMBER"/>
    <property type="match status" value="1"/>
</dbReference>
<comment type="function">
    <text evidence="15">Structure-specific nuclease with 5'-flap endonuclease and 5'-3' exonuclease activities involved in DNA replication and repair. During DNA replication, cleaves the 5'-overhanging flap structure that is generated by displacement synthesis when DNA polymerase encounters the 5'-end of a downstream Okazaki fragment. It enters the flap from the 5'-end and then tracks to cleave the flap base, leaving a nick for ligation. Also involved in the long patch base excision repair (LP-BER) pathway, by cleaving within the apurinic/apyrimidinic (AP) site-terminated flap. Acts as a genome stabilization factor that prevents flaps from equilibrating into structures that lead to duplications and deletions. Also possesses 5'-3' exonuclease activity on nicked or gapped double-stranded DNA, and exhibits RNase H activity. Also involved in replication and repair of rDNA and in repairing mitochondrial DNA.</text>
</comment>
<dbReference type="STRING" id="656061.D5G565"/>
<dbReference type="Pfam" id="PF00752">
    <property type="entry name" value="XPG_N"/>
    <property type="match status" value="1"/>
</dbReference>
<evidence type="ECO:0000256" key="10">
    <source>
        <dbReference type="ARBA" id="ARBA00022842"/>
    </source>
</evidence>
<gene>
    <name evidence="19" type="ORF">GSTUM_00000275001</name>
</gene>
<dbReference type="PRINTS" id="PR00853">
    <property type="entry name" value="XPGRADSUPER"/>
</dbReference>
<dbReference type="GO" id="GO:0005739">
    <property type="term" value="C:mitochondrion"/>
    <property type="evidence" value="ECO:0007669"/>
    <property type="project" value="UniProtKB-SubCell"/>
</dbReference>
<dbReference type="GO" id="GO:0000287">
    <property type="term" value="F:magnesium ion binding"/>
    <property type="evidence" value="ECO:0007669"/>
    <property type="project" value="UniProtKB-UniRule"/>
</dbReference>
<dbReference type="FunCoup" id="D5G565">
    <property type="interactions" value="995"/>
</dbReference>
<accession>D5G565</accession>
<keyword evidence="3 15" id="KW-0235">DNA replication</keyword>
<dbReference type="GO" id="GO:0017108">
    <property type="term" value="F:5'-flap endonuclease activity"/>
    <property type="evidence" value="ECO:0007669"/>
    <property type="project" value="UniProtKB-UniRule"/>
</dbReference>
<keyword evidence="2 15" id="KW-0597">Phosphoprotein</keyword>
<dbReference type="InterPro" id="IPR006086">
    <property type="entry name" value="XPG-I_dom"/>
</dbReference>
<dbReference type="KEGG" id="tml:GSTUM_00000275001"/>
<dbReference type="OMA" id="MGIPWVQ"/>
<evidence type="ECO:0000313" key="19">
    <source>
        <dbReference type="EMBL" id="CAZ79650.1"/>
    </source>
</evidence>
<comment type="subcellular location">
    <subcellularLocation>
        <location evidence="1 15">Mitochondrion</location>
    </subcellularLocation>
    <subcellularLocation>
        <location evidence="15">Nucleus</location>
        <location evidence="15">Nucleolus</location>
    </subcellularLocation>
    <subcellularLocation>
        <location evidence="15">Nucleus</location>
        <location evidence="15">Nucleoplasm</location>
    </subcellularLocation>
    <text evidence="15">Resides mostly in the nucleoli and relocalizes to the nucleoplasm upon DNA damage.</text>
</comment>
<keyword evidence="7 15" id="KW-0227">DNA damage</keyword>
<keyword evidence="9 15" id="KW-0269">Exonuclease</keyword>
<keyword evidence="6 15" id="KW-0255">Endonuclease</keyword>
<keyword evidence="5 15" id="KW-0479">Metal-binding</keyword>
<organism evidence="19 20">
    <name type="scientific">Tuber melanosporum (strain Mel28)</name>
    <name type="common">Perigord black truffle</name>
    <dbReference type="NCBI Taxonomy" id="656061"/>
    <lineage>
        <taxon>Eukaryota</taxon>
        <taxon>Fungi</taxon>
        <taxon>Dikarya</taxon>
        <taxon>Ascomycota</taxon>
        <taxon>Pezizomycotina</taxon>
        <taxon>Pezizomycetes</taxon>
        <taxon>Pezizales</taxon>
        <taxon>Tuberaceae</taxon>
        <taxon>Tuber</taxon>
    </lineage>
</organism>
<dbReference type="HAMAP" id="MF_00614">
    <property type="entry name" value="Fen"/>
    <property type="match status" value="1"/>
</dbReference>
<dbReference type="SUPFAM" id="SSF47807">
    <property type="entry name" value="5' to 3' exonuclease, C-terminal subdomain"/>
    <property type="match status" value="1"/>
</dbReference>
<dbReference type="FunFam" id="3.40.50.1010:FF:000003">
    <property type="entry name" value="Flap endonuclease 1"/>
    <property type="match status" value="1"/>
</dbReference>
<evidence type="ECO:0000256" key="7">
    <source>
        <dbReference type="ARBA" id="ARBA00022763"/>
    </source>
</evidence>
<dbReference type="InterPro" id="IPR006085">
    <property type="entry name" value="XPG_DNA_repair_N"/>
</dbReference>
<dbReference type="SMART" id="SM00485">
    <property type="entry name" value="XPGN"/>
    <property type="match status" value="1"/>
</dbReference>
<evidence type="ECO:0000256" key="4">
    <source>
        <dbReference type="ARBA" id="ARBA00022722"/>
    </source>
</evidence>
<evidence type="ECO:0000256" key="2">
    <source>
        <dbReference type="ARBA" id="ARBA00022553"/>
    </source>
</evidence>
<keyword evidence="20" id="KW-1185">Reference proteome</keyword>
<evidence type="ECO:0000259" key="17">
    <source>
        <dbReference type="SMART" id="SM00484"/>
    </source>
</evidence>
<dbReference type="Gene3D" id="3.40.50.1010">
    <property type="entry name" value="5'-nuclease"/>
    <property type="match status" value="1"/>
</dbReference>
<dbReference type="InterPro" id="IPR023426">
    <property type="entry name" value="Flap_endonuc"/>
</dbReference>
<dbReference type="eggNOG" id="KOG2519">
    <property type="taxonomic scope" value="Eukaryota"/>
</dbReference>
<keyword evidence="8 15" id="KW-0378">Hydrolase</keyword>
<keyword evidence="10 15" id="KW-0460">Magnesium</keyword>
<dbReference type="GeneID" id="9186348"/>
<dbReference type="GO" id="GO:0005654">
    <property type="term" value="C:nucleoplasm"/>
    <property type="evidence" value="ECO:0007669"/>
    <property type="project" value="UniProtKB-SubCell"/>
</dbReference>
<evidence type="ECO:0000256" key="16">
    <source>
        <dbReference type="SAM" id="MobiDB-lite"/>
    </source>
</evidence>
<dbReference type="SMART" id="SM00484">
    <property type="entry name" value="XPGI"/>
    <property type="match status" value="1"/>
</dbReference>
<dbReference type="GO" id="GO:0043137">
    <property type="term" value="P:DNA replication, removal of RNA primer"/>
    <property type="evidence" value="ECO:0007669"/>
    <property type="project" value="UniProtKB-UniRule"/>
</dbReference>
<name>D5G565_TUBMM</name>
<evidence type="ECO:0000256" key="13">
    <source>
        <dbReference type="ARBA" id="ARBA00023242"/>
    </source>
</evidence>
<evidence type="ECO:0000256" key="14">
    <source>
        <dbReference type="ARBA" id="ARBA00034726"/>
    </source>
</evidence>
<dbReference type="Gene3D" id="1.10.150.20">
    <property type="entry name" value="5' to 3' exonuclease, C-terminal subdomain"/>
    <property type="match status" value="1"/>
</dbReference>
<reference evidence="19 20" key="1">
    <citation type="journal article" date="2010" name="Nature">
        <title>Perigord black truffle genome uncovers evolutionary origins and mechanisms of symbiosis.</title>
        <authorList>
            <person name="Martin F."/>
            <person name="Kohler A."/>
            <person name="Murat C."/>
            <person name="Balestrini R."/>
            <person name="Coutinho P.M."/>
            <person name="Jaillon O."/>
            <person name="Montanini B."/>
            <person name="Morin E."/>
            <person name="Noel B."/>
            <person name="Percudani R."/>
            <person name="Porcel B."/>
            <person name="Rubini A."/>
            <person name="Amicucci A."/>
            <person name="Amselem J."/>
            <person name="Anthouard V."/>
            <person name="Arcioni S."/>
            <person name="Artiguenave F."/>
            <person name="Aury J.M."/>
            <person name="Ballario P."/>
            <person name="Bolchi A."/>
            <person name="Brenna A."/>
            <person name="Brun A."/>
            <person name="Buee M."/>
            <person name="Cantarel B."/>
            <person name="Chevalier G."/>
            <person name="Couloux A."/>
            <person name="Da Silva C."/>
            <person name="Denoeud F."/>
            <person name="Duplessis S."/>
            <person name="Ghignone S."/>
            <person name="Hilselberger B."/>
            <person name="Iotti M."/>
            <person name="Marcais B."/>
            <person name="Mello A."/>
            <person name="Miranda M."/>
            <person name="Pacioni G."/>
            <person name="Quesneville H."/>
            <person name="Riccioni C."/>
            <person name="Ruotolo R."/>
            <person name="Splivallo R."/>
            <person name="Stocchi V."/>
            <person name="Tisserant E."/>
            <person name="Viscomi A.R."/>
            <person name="Zambonelli A."/>
            <person name="Zampieri E."/>
            <person name="Henrissat B."/>
            <person name="Lebrun M.H."/>
            <person name="Paolocci F."/>
            <person name="Bonfante P."/>
            <person name="Ottonello S."/>
            <person name="Wincker P."/>
        </authorList>
    </citation>
    <scope>NUCLEOTIDE SEQUENCE [LARGE SCALE GENOMIC DNA]</scope>
    <source>
        <strain evidence="19 20">Mel28</strain>
    </source>
</reference>
<evidence type="ECO:0000256" key="11">
    <source>
        <dbReference type="ARBA" id="ARBA00023128"/>
    </source>
</evidence>
<evidence type="ECO:0000256" key="6">
    <source>
        <dbReference type="ARBA" id="ARBA00022759"/>
    </source>
</evidence>
<feature type="domain" description="XPG-I" evidence="17">
    <location>
        <begin position="241"/>
        <end position="313"/>
    </location>
</feature>
<evidence type="ECO:0000256" key="1">
    <source>
        <dbReference type="ARBA" id="ARBA00004173"/>
    </source>
</evidence>
<dbReference type="InterPro" id="IPR029060">
    <property type="entry name" value="PIN-like_dom_sf"/>
</dbReference>
<evidence type="ECO:0000256" key="15">
    <source>
        <dbReference type="HAMAP-Rule" id="MF_03140"/>
    </source>
</evidence>
<evidence type="ECO:0000313" key="20">
    <source>
        <dbReference type="Proteomes" id="UP000006911"/>
    </source>
</evidence>
<dbReference type="RefSeq" id="XP_002835493.1">
    <property type="nucleotide sequence ID" value="XM_002835447.1"/>
</dbReference>
<dbReference type="Proteomes" id="UP000006911">
    <property type="component" value="Unassembled WGS sequence"/>
</dbReference>
<evidence type="ECO:0000256" key="12">
    <source>
        <dbReference type="ARBA" id="ARBA00023204"/>
    </source>
</evidence>
<keyword evidence="12 15" id="KW-0234">DNA repair</keyword>
<evidence type="ECO:0000259" key="18">
    <source>
        <dbReference type="SMART" id="SM00485"/>
    </source>
</evidence>
<dbReference type="GO" id="GO:0003677">
    <property type="term" value="F:DNA binding"/>
    <property type="evidence" value="ECO:0007669"/>
    <property type="project" value="UniProtKB-UniRule"/>
</dbReference>
<dbReference type="InterPro" id="IPR008918">
    <property type="entry name" value="HhH2"/>
</dbReference>
<keyword evidence="4 15" id="KW-0540">Nuclease</keyword>
<dbReference type="PANTHER" id="PTHR11081:SF9">
    <property type="entry name" value="FLAP ENDONUCLEASE 1"/>
    <property type="match status" value="1"/>
</dbReference>
<dbReference type="PROSITE" id="PS00842">
    <property type="entry name" value="XPG_2"/>
    <property type="match status" value="1"/>
</dbReference>
<dbReference type="EC" id="3.1.-.-" evidence="15"/>